<feature type="compositionally biased region" description="Basic and acidic residues" evidence="1">
    <location>
        <begin position="271"/>
        <end position="294"/>
    </location>
</feature>
<evidence type="ECO:0000256" key="2">
    <source>
        <dbReference type="SAM" id="Phobius"/>
    </source>
</evidence>
<dbReference type="AlphaFoldDB" id="A0A1F6LS76"/>
<feature type="region of interest" description="Disordered" evidence="1">
    <location>
        <begin position="1"/>
        <end position="96"/>
    </location>
</feature>
<evidence type="ECO:0000256" key="1">
    <source>
        <dbReference type="SAM" id="MobiDB-lite"/>
    </source>
</evidence>
<feature type="compositionally biased region" description="Basic and acidic residues" evidence="1">
    <location>
        <begin position="399"/>
        <end position="408"/>
    </location>
</feature>
<name>A0A1F6LS76_9BACT</name>
<proteinExistence type="predicted"/>
<gene>
    <name evidence="3" type="ORF">A2848_00630</name>
</gene>
<keyword evidence="2" id="KW-1133">Transmembrane helix</keyword>
<feature type="region of interest" description="Disordered" evidence="1">
    <location>
        <begin position="259"/>
        <end position="466"/>
    </location>
</feature>
<feature type="compositionally biased region" description="Low complexity" evidence="1">
    <location>
        <begin position="328"/>
        <end position="344"/>
    </location>
</feature>
<accession>A0A1F6LS76</accession>
<sequence>MASRADQKKRRAEAAAQAAVKGQTDVAAAAEVPPVFEEQPRHGELPEGATKVEHLPADPEADGKPTLIDLPSVTAQANDDSDNKADGGIPNDLPEAIPSTATVVVDATPVLDDKQATVAYAPALPPEPVVIKWPPSDADIEAARREEQARIAAQEIEKAKEAIGDRDPPVELDEWLGVRKNRDVATDGLPPAPEPLHIDVEPAADEDDGLPRKPPRKSFAGVLQGNLLAWIVVLLSVAAVGTGFILYFNAKKYPAKKDQVTATAPKPPVVKKREQRVVEPPAVEKPKEAVKAEALKPVSPPPKAVAKEEGLKKPSAPSAAPVIVVEKTPSPATSAPTVPLPTAVIEDKEPSAVATPEPIVPKPKVKKQSPQKKPKAAVAAKATVKAKAPKLAKPPKAIAKKEEPRPAPEPEATPAPPTAPTAKAAPKKKVARVTPRDHWGDDLPTRSVYDEDGAGDDIERQAYEAA</sequence>
<evidence type="ECO:0000313" key="3">
    <source>
        <dbReference type="EMBL" id="OGH62218.1"/>
    </source>
</evidence>
<reference evidence="3 4" key="1">
    <citation type="journal article" date="2016" name="Nat. Commun.">
        <title>Thousands of microbial genomes shed light on interconnected biogeochemical processes in an aquifer system.</title>
        <authorList>
            <person name="Anantharaman K."/>
            <person name="Brown C.T."/>
            <person name="Hug L.A."/>
            <person name="Sharon I."/>
            <person name="Castelle C.J."/>
            <person name="Probst A.J."/>
            <person name="Thomas B.C."/>
            <person name="Singh A."/>
            <person name="Wilkins M.J."/>
            <person name="Karaoz U."/>
            <person name="Brodie E.L."/>
            <person name="Williams K.H."/>
            <person name="Hubbard S.S."/>
            <person name="Banfield J.F."/>
        </authorList>
    </citation>
    <scope>NUCLEOTIDE SEQUENCE [LARGE SCALE GENOMIC DNA]</scope>
</reference>
<protein>
    <submittedName>
        <fullName evidence="3">Uncharacterized protein</fullName>
    </submittedName>
</protein>
<comment type="caution">
    <text evidence="3">The sequence shown here is derived from an EMBL/GenBank/DDBJ whole genome shotgun (WGS) entry which is preliminary data.</text>
</comment>
<keyword evidence="2" id="KW-0812">Transmembrane</keyword>
<keyword evidence="2" id="KW-0472">Membrane</keyword>
<dbReference type="Proteomes" id="UP000176329">
    <property type="component" value="Unassembled WGS sequence"/>
</dbReference>
<feature type="region of interest" description="Disordered" evidence="1">
    <location>
        <begin position="183"/>
        <end position="216"/>
    </location>
</feature>
<evidence type="ECO:0000313" key="4">
    <source>
        <dbReference type="Proteomes" id="UP000176329"/>
    </source>
</evidence>
<feature type="compositionally biased region" description="Low complexity" evidence="1">
    <location>
        <begin position="14"/>
        <end position="37"/>
    </location>
</feature>
<dbReference type="EMBL" id="MFPV01000017">
    <property type="protein sequence ID" value="OGH62218.1"/>
    <property type="molecule type" value="Genomic_DNA"/>
</dbReference>
<feature type="compositionally biased region" description="Basic and acidic residues" evidence="1">
    <location>
        <begin position="38"/>
        <end position="63"/>
    </location>
</feature>
<feature type="compositionally biased region" description="Basic residues" evidence="1">
    <location>
        <begin position="363"/>
        <end position="375"/>
    </location>
</feature>
<feature type="compositionally biased region" description="Basic and acidic residues" evidence="1">
    <location>
        <begin position="434"/>
        <end position="444"/>
    </location>
</feature>
<organism evidence="3 4">
    <name type="scientific">Candidatus Magasanikbacteria bacterium RIFCSPHIGHO2_01_FULL_50_8</name>
    <dbReference type="NCBI Taxonomy" id="1798674"/>
    <lineage>
        <taxon>Bacteria</taxon>
        <taxon>Candidatus Magasanikiibacteriota</taxon>
    </lineage>
</organism>
<feature type="transmembrane region" description="Helical" evidence="2">
    <location>
        <begin position="227"/>
        <end position="248"/>
    </location>
</feature>
<feature type="compositionally biased region" description="Pro residues" evidence="1">
    <location>
        <begin position="409"/>
        <end position="419"/>
    </location>
</feature>
<feature type="compositionally biased region" description="Basic and acidic residues" evidence="1">
    <location>
        <begin position="457"/>
        <end position="466"/>
    </location>
</feature>
<feature type="compositionally biased region" description="Low complexity" evidence="1">
    <location>
        <begin position="376"/>
        <end position="397"/>
    </location>
</feature>
<feature type="non-terminal residue" evidence="3">
    <location>
        <position position="466"/>
    </location>
</feature>